<dbReference type="InterPro" id="IPR029061">
    <property type="entry name" value="THDP-binding"/>
</dbReference>
<dbReference type="InterPro" id="IPR011766">
    <property type="entry name" value="TPP_enzyme_TPP-bd"/>
</dbReference>
<dbReference type="Gene3D" id="3.40.50.1220">
    <property type="entry name" value="TPP-binding domain"/>
    <property type="match status" value="1"/>
</dbReference>
<evidence type="ECO:0000259" key="6">
    <source>
        <dbReference type="Pfam" id="PF02776"/>
    </source>
</evidence>
<dbReference type="PANTHER" id="PTHR18968">
    <property type="entry name" value="THIAMINE PYROPHOSPHATE ENZYMES"/>
    <property type="match status" value="1"/>
</dbReference>
<dbReference type="InterPro" id="IPR029035">
    <property type="entry name" value="DHS-like_NAD/FAD-binding_dom"/>
</dbReference>
<dbReference type="GO" id="GO:0009099">
    <property type="term" value="P:L-valine biosynthetic process"/>
    <property type="evidence" value="ECO:0007669"/>
    <property type="project" value="TreeGrafter"/>
</dbReference>
<dbReference type="SUPFAM" id="SSF52518">
    <property type="entry name" value="Thiamin diphosphate-binding fold (THDP-binding)"/>
    <property type="match status" value="2"/>
</dbReference>
<proteinExistence type="inferred from homology"/>
<dbReference type="Gene3D" id="3.40.50.970">
    <property type="match status" value="2"/>
</dbReference>
<dbReference type="GO" id="GO:0000287">
    <property type="term" value="F:magnesium ion binding"/>
    <property type="evidence" value="ECO:0007669"/>
    <property type="project" value="InterPro"/>
</dbReference>
<reference evidence="7" key="1">
    <citation type="submission" date="2018-05" db="EMBL/GenBank/DDBJ databases">
        <authorList>
            <person name="Lanie J.A."/>
            <person name="Ng W.-L."/>
            <person name="Kazmierczak K.M."/>
            <person name="Andrzejewski T.M."/>
            <person name="Davidsen T.M."/>
            <person name="Wayne K.J."/>
            <person name="Tettelin H."/>
            <person name="Glass J.I."/>
            <person name="Rusch D."/>
            <person name="Podicherti R."/>
            <person name="Tsui H.-C.T."/>
            <person name="Winkler M.E."/>
        </authorList>
    </citation>
    <scope>NUCLEOTIDE SEQUENCE</scope>
</reference>
<protein>
    <recommendedName>
        <fullName evidence="8">Thiamine pyrophosphate enzyme N-terminal TPP-binding domain-containing protein</fullName>
    </recommendedName>
</protein>
<dbReference type="GO" id="GO:0009097">
    <property type="term" value="P:isoleucine biosynthetic process"/>
    <property type="evidence" value="ECO:0007669"/>
    <property type="project" value="TreeGrafter"/>
</dbReference>
<dbReference type="CDD" id="cd07035">
    <property type="entry name" value="TPP_PYR_POX_like"/>
    <property type="match status" value="1"/>
</dbReference>
<dbReference type="PANTHER" id="PTHR18968:SF13">
    <property type="entry name" value="ACETOLACTATE SYNTHASE CATALYTIC SUBUNIT, MITOCHONDRIAL"/>
    <property type="match status" value="1"/>
</dbReference>
<dbReference type="InterPro" id="IPR012001">
    <property type="entry name" value="Thiamin_PyroP_enz_TPP-bd_dom"/>
</dbReference>
<keyword evidence="2 3" id="KW-0786">Thiamine pyrophosphate</keyword>
<accession>A0A381ZC90</accession>
<dbReference type="GO" id="GO:0050660">
    <property type="term" value="F:flavin adenine dinucleotide binding"/>
    <property type="evidence" value="ECO:0007669"/>
    <property type="project" value="TreeGrafter"/>
</dbReference>
<dbReference type="AlphaFoldDB" id="A0A381ZC90"/>
<dbReference type="Pfam" id="PF02776">
    <property type="entry name" value="TPP_enzyme_N"/>
    <property type="match status" value="1"/>
</dbReference>
<evidence type="ECO:0000256" key="3">
    <source>
        <dbReference type="RuleBase" id="RU362132"/>
    </source>
</evidence>
<dbReference type="InterPro" id="IPR012000">
    <property type="entry name" value="Thiamin_PyroP_enz_cen_dom"/>
</dbReference>
<name>A0A381ZC90_9ZZZZ</name>
<organism evidence="7">
    <name type="scientific">marine metagenome</name>
    <dbReference type="NCBI Taxonomy" id="408172"/>
    <lineage>
        <taxon>unclassified sequences</taxon>
        <taxon>metagenomes</taxon>
        <taxon>ecological metagenomes</taxon>
    </lineage>
</organism>
<feature type="domain" description="Thiamine pyrophosphate enzyme N-terminal TPP-binding" evidence="6">
    <location>
        <begin position="10"/>
        <end position="139"/>
    </location>
</feature>
<dbReference type="GO" id="GO:0005948">
    <property type="term" value="C:acetolactate synthase complex"/>
    <property type="evidence" value="ECO:0007669"/>
    <property type="project" value="TreeGrafter"/>
</dbReference>
<evidence type="ECO:0008006" key="8">
    <source>
        <dbReference type="Google" id="ProtNLM"/>
    </source>
</evidence>
<feature type="domain" description="Thiamine pyrophosphate enzyme central" evidence="4">
    <location>
        <begin position="213"/>
        <end position="316"/>
    </location>
</feature>
<evidence type="ECO:0000259" key="5">
    <source>
        <dbReference type="Pfam" id="PF02775"/>
    </source>
</evidence>
<dbReference type="SUPFAM" id="SSF52467">
    <property type="entry name" value="DHS-like NAD/FAD-binding domain"/>
    <property type="match status" value="1"/>
</dbReference>
<dbReference type="NCBIfam" id="NF006203">
    <property type="entry name" value="PRK08327.1"/>
    <property type="match status" value="1"/>
</dbReference>
<dbReference type="Pfam" id="PF02775">
    <property type="entry name" value="TPP_enzyme_C"/>
    <property type="match status" value="1"/>
</dbReference>
<dbReference type="EMBL" id="UINC01020609">
    <property type="protein sequence ID" value="SVA86373.1"/>
    <property type="molecule type" value="Genomic_DNA"/>
</dbReference>
<dbReference type="Pfam" id="PF00205">
    <property type="entry name" value="TPP_enzyme_M"/>
    <property type="match status" value="1"/>
</dbReference>
<dbReference type="GO" id="GO:0030976">
    <property type="term" value="F:thiamine pyrophosphate binding"/>
    <property type="evidence" value="ECO:0007669"/>
    <property type="project" value="InterPro"/>
</dbReference>
<evidence type="ECO:0000313" key="7">
    <source>
        <dbReference type="EMBL" id="SVA86373.1"/>
    </source>
</evidence>
<dbReference type="GO" id="GO:0003984">
    <property type="term" value="F:acetolactate synthase activity"/>
    <property type="evidence" value="ECO:0007669"/>
    <property type="project" value="TreeGrafter"/>
</dbReference>
<dbReference type="InterPro" id="IPR045229">
    <property type="entry name" value="TPP_enz"/>
</dbReference>
<sequence>MNNRLSSQERVAEAFISGLLVQGIEYVFSNGGTDFAPIVEALAEANNTGRNVPRFINVPHENLAMSMANGYYRVAGKPAAVMVHTTPGTANALCGLMNATKDHVPVLLAAGRTPLTETGFAESRDLRIHWGQENFDQGSMVREYVKWDYELRSGQPVEHLIRRALDIAMSEPKGPVYLSLPREVLGQTITANNSGLATRSPGTIPAEPSRAAIQETAKMIAGAEFPLIVTSTVGRNQATVDHLAVLTEEFAIGVVQPGVQDMNLPSNHPMHLGYQTESLIGNADVVIVVDCDVPWIPSKVNPPAGSKVIHISADPLYSKYPIRGFQMDLPIAGSSVAAIPMLYEALNLMNVDEGLVKRRREVFDAARQQRLVAREAKFEEAAAQSFVHPALITKSINELKSENALVVNELGLGFAPTYLDITKPGSFISGGSASGLGFGLGAALGAKLADRNREVITVVGDGSFMFGNPIPFHYVARAEDLPVLTIISNNSSWHAIQRATLGVYPDGAAARANKLECIDFDLTNHEKTIEASGGLGLRVDRPEDLHSAFEQGLEAVRSGTPAIVNVVTQGRA</sequence>
<gene>
    <name evidence="7" type="ORF">METZ01_LOCUS139227</name>
</gene>
<dbReference type="CDD" id="cd02002">
    <property type="entry name" value="TPP_BFDC"/>
    <property type="match status" value="1"/>
</dbReference>
<evidence type="ECO:0000256" key="2">
    <source>
        <dbReference type="ARBA" id="ARBA00023052"/>
    </source>
</evidence>
<comment type="similarity">
    <text evidence="1 3">Belongs to the TPP enzyme family.</text>
</comment>
<evidence type="ECO:0000256" key="1">
    <source>
        <dbReference type="ARBA" id="ARBA00007812"/>
    </source>
</evidence>
<feature type="domain" description="Thiamine pyrophosphate enzyme TPP-binding" evidence="5">
    <location>
        <begin position="417"/>
        <end position="566"/>
    </location>
</feature>
<evidence type="ECO:0000259" key="4">
    <source>
        <dbReference type="Pfam" id="PF00205"/>
    </source>
</evidence>